<dbReference type="Proteomes" id="UP000601768">
    <property type="component" value="Unassembled WGS sequence"/>
</dbReference>
<dbReference type="RefSeq" id="WP_186507638.1">
    <property type="nucleotide sequence ID" value="NZ_JACNEP010000013.1"/>
</dbReference>
<gene>
    <name evidence="2" type="ORF">H8B19_14670</name>
</gene>
<keyword evidence="1" id="KW-0812">Transmembrane</keyword>
<reference evidence="2" key="2">
    <citation type="submission" date="2020-08" db="EMBL/GenBank/DDBJ databases">
        <authorList>
            <person name="Lai Q."/>
        </authorList>
    </citation>
    <scope>NUCLEOTIDE SEQUENCE</scope>
    <source>
        <strain evidence="2">S27-2</strain>
    </source>
</reference>
<dbReference type="Pfam" id="PF11196">
    <property type="entry name" value="DUF2834"/>
    <property type="match status" value="1"/>
</dbReference>
<keyword evidence="1" id="KW-0472">Membrane</keyword>
<dbReference type="EMBL" id="JACNEP010000013">
    <property type="protein sequence ID" value="MBC3767127.1"/>
    <property type="molecule type" value="Genomic_DNA"/>
</dbReference>
<name>A0A8J6IX32_9ALTE</name>
<organism evidence="2 3">
    <name type="scientific">Neptunicella marina</name>
    <dbReference type="NCBI Taxonomy" id="2125989"/>
    <lineage>
        <taxon>Bacteria</taxon>
        <taxon>Pseudomonadati</taxon>
        <taxon>Pseudomonadota</taxon>
        <taxon>Gammaproteobacteria</taxon>
        <taxon>Alteromonadales</taxon>
        <taxon>Alteromonadaceae</taxon>
        <taxon>Neptunicella</taxon>
    </lineage>
</organism>
<keyword evidence="3" id="KW-1185">Reference proteome</keyword>
<evidence type="ECO:0000313" key="3">
    <source>
        <dbReference type="Proteomes" id="UP000601768"/>
    </source>
</evidence>
<proteinExistence type="predicted"/>
<reference evidence="2" key="1">
    <citation type="journal article" date="2018" name="Int. J. Syst. Evol. Microbiol.">
        <title>Neptunicella marina gen. nov., sp. nov., isolated from surface seawater.</title>
        <authorList>
            <person name="Liu X."/>
            <person name="Lai Q."/>
            <person name="Du Y."/>
            <person name="Zhang X."/>
            <person name="Liu Z."/>
            <person name="Sun F."/>
            <person name="Shao Z."/>
        </authorList>
    </citation>
    <scope>NUCLEOTIDE SEQUENCE</scope>
    <source>
        <strain evidence="2">S27-2</strain>
    </source>
</reference>
<dbReference type="InterPro" id="IPR021362">
    <property type="entry name" value="DUF2834"/>
</dbReference>
<comment type="caution">
    <text evidence="2">The sequence shown here is derived from an EMBL/GenBank/DDBJ whole genome shotgun (WGS) entry which is preliminary data.</text>
</comment>
<feature type="transmembrane region" description="Helical" evidence="1">
    <location>
        <begin position="78"/>
        <end position="98"/>
    </location>
</feature>
<dbReference type="AlphaFoldDB" id="A0A8J6IX32"/>
<accession>A0A8J6IX32</accession>
<protein>
    <submittedName>
        <fullName evidence="2">DUF2834 domain-containing protein</fullName>
    </submittedName>
</protein>
<evidence type="ECO:0000256" key="1">
    <source>
        <dbReference type="SAM" id="Phobius"/>
    </source>
</evidence>
<feature type="transmembrane region" description="Helical" evidence="1">
    <location>
        <begin position="39"/>
        <end position="66"/>
    </location>
</feature>
<sequence length="108" mass="12141">MNLKSVYLVLCLLGILLPFSRFIPWLMQHGFDIHLFMQALMTSAIAAFFALDVVVSAMVLVVFIVYESRRISMKGAGLPIAATFLVGVSLGLPLFLYMRQRCLENEQI</sequence>
<evidence type="ECO:0000313" key="2">
    <source>
        <dbReference type="EMBL" id="MBC3767127.1"/>
    </source>
</evidence>
<keyword evidence="1" id="KW-1133">Transmembrane helix</keyword>
<feature type="transmembrane region" description="Helical" evidence="1">
    <location>
        <begin position="6"/>
        <end position="27"/>
    </location>
</feature>